<dbReference type="InterPro" id="IPR030489">
    <property type="entry name" value="TR_Rrf2-type_CS"/>
</dbReference>
<reference evidence="4 5" key="1">
    <citation type="submission" date="2015-08" db="EMBL/GenBank/DDBJ databases">
        <title>Genomes of Paenibacillus riograndensis.</title>
        <authorList>
            <person name="Sant'Anna F.H."/>
            <person name="Souza R."/>
            <person name="Ambrosini A."/>
            <person name="Bach E."/>
            <person name="Fernandes G."/>
            <person name="Balsanelli E."/>
            <person name="Baura V.A."/>
            <person name="Pedrosa F.O."/>
            <person name="Souza E.M."/>
            <person name="Passaglia L."/>
        </authorList>
    </citation>
    <scope>NUCLEOTIDE SEQUENCE [LARGE SCALE GENOMIC DNA]</scope>
    <source>
        <strain evidence="4 5">CAS34</strain>
    </source>
</reference>
<dbReference type="AlphaFoldDB" id="A0A132U4Z5"/>
<name>A0A132U4Z5_9BACL</name>
<dbReference type="OrthoDB" id="9795923at2"/>
<evidence type="ECO:0000256" key="2">
    <source>
        <dbReference type="ARBA" id="ARBA00034078"/>
    </source>
</evidence>
<dbReference type="SUPFAM" id="SSF46785">
    <property type="entry name" value="Winged helix' DNA-binding domain"/>
    <property type="match status" value="1"/>
</dbReference>
<comment type="caution">
    <text evidence="4">The sequence shown here is derived from an EMBL/GenBank/DDBJ whole genome shotgun (WGS) entry which is preliminary data.</text>
</comment>
<dbReference type="GO" id="GO:0005829">
    <property type="term" value="C:cytosol"/>
    <property type="evidence" value="ECO:0007669"/>
    <property type="project" value="TreeGrafter"/>
</dbReference>
<protein>
    <recommendedName>
        <fullName evidence="3">HTH-type transcriptional regulator NsrR</fullName>
    </recommendedName>
</protein>
<dbReference type="InterPro" id="IPR036390">
    <property type="entry name" value="WH_DNA-bd_sf"/>
</dbReference>
<dbReference type="Pfam" id="PF02082">
    <property type="entry name" value="Rrf2"/>
    <property type="match status" value="1"/>
</dbReference>
<dbReference type="NCBIfam" id="TIGR00738">
    <property type="entry name" value="rrf2_super"/>
    <property type="match status" value="1"/>
</dbReference>
<dbReference type="PROSITE" id="PS51197">
    <property type="entry name" value="HTH_RRF2_2"/>
    <property type="match status" value="1"/>
</dbReference>
<gene>
    <name evidence="4" type="ORF">AMQ84_09265</name>
</gene>
<comment type="cofactor">
    <cofactor evidence="2">
        <name>[2Fe-2S] cluster</name>
        <dbReference type="ChEBI" id="CHEBI:190135"/>
    </cofactor>
</comment>
<evidence type="ECO:0000313" key="5">
    <source>
        <dbReference type="Proteomes" id="UP000070475"/>
    </source>
</evidence>
<accession>A0A132U4Z5</accession>
<dbReference type="Proteomes" id="UP000070475">
    <property type="component" value="Unassembled WGS sequence"/>
</dbReference>
<evidence type="ECO:0000256" key="1">
    <source>
        <dbReference type="ARBA" id="ARBA00023125"/>
    </source>
</evidence>
<dbReference type="PANTHER" id="PTHR33221:SF4">
    <property type="entry name" value="HTH-TYPE TRANSCRIPTIONAL REPRESSOR NSRR"/>
    <property type="match status" value="1"/>
</dbReference>
<dbReference type="PROSITE" id="PS01332">
    <property type="entry name" value="HTH_RRF2_1"/>
    <property type="match status" value="1"/>
</dbReference>
<organism evidence="4 5">
    <name type="scientific">Paenibacillus riograndensis</name>
    <dbReference type="NCBI Taxonomy" id="483937"/>
    <lineage>
        <taxon>Bacteria</taxon>
        <taxon>Bacillati</taxon>
        <taxon>Bacillota</taxon>
        <taxon>Bacilli</taxon>
        <taxon>Bacillales</taxon>
        <taxon>Paenibacillaceae</taxon>
        <taxon>Paenibacillus</taxon>
        <taxon>Paenibacillus sonchi group</taxon>
    </lineage>
</organism>
<keyword evidence="1" id="KW-0238">DNA-binding</keyword>
<sequence>MRLTLYTDFSLRVLMYLGTKEQSELSTIQDISNAYHISKNHLMKVSHELGQAGYIETVRGRGGGIRLAKAPELINIGEVVRRMEDDFHLVECFDPSGNNCPISPACGLKGVLGRALAAYLQVLSEYTLQDLLLNKHDLQAIFQKESSNDYTDGSSSSSLSSSRL</sequence>
<dbReference type="PATRIC" id="fig|483937.3.peg.3570"/>
<dbReference type="RefSeq" id="WP_060860140.1">
    <property type="nucleotide sequence ID" value="NZ_LIRB01000118.1"/>
</dbReference>
<dbReference type="PANTHER" id="PTHR33221">
    <property type="entry name" value="WINGED HELIX-TURN-HELIX TRANSCRIPTIONAL REGULATOR, RRF2 FAMILY"/>
    <property type="match status" value="1"/>
</dbReference>
<evidence type="ECO:0000313" key="4">
    <source>
        <dbReference type="EMBL" id="KWX78538.1"/>
    </source>
</evidence>
<dbReference type="EMBL" id="LIRB01000118">
    <property type="protein sequence ID" value="KWX78538.1"/>
    <property type="molecule type" value="Genomic_DNA"/>
</dbReference>
<dbReference type="InterPro" id="IPR000944">
    <property type="entry name" value="Tscrpt_reg_Rrf2"/>
</dbReference>
<dbReference type="GO" id="GO:0003700">
    <property type="term" value="F:DNA-binding transcription factor activity"/>
    <property type="evidence" value="ECO:0007669"/>
    <property type="project" value="TreeGrafter"/>
</dbReference>
<dbReference type="Gene3D" id="1.10.10.10">
    <property type="entry name" value="Winged helix-like DNA-binding domain superfamily/Winged helix DNA-binding domain"/>
    <property type="match status" value="1"/>
</dbReference>
<proteinExistence type="predicted"/>
<evidence type="ECO:0000256" key="3">
    <source>
        <dbReference type="ARBA" id="ARBA00040173"/>
    </source>
</evidence>
<dbReference type="InterPro" id="IPR036388">
    <property type="entry name" value="WH-like_DNA-bd_sf"/>
</dbReference>
<keyword evidence="5" id="KW-1185">Reference proteome</keyword>
<dbReference type="GO" id="GO:0003677">
    <property type="term" value="F:DNA binding"/>
    <property type="evidence" value="ECO:0007669"/>
    <property type="project" value="UniProtKB-KW"/>
</dbReference>